<evidence type="ECO:0000256" key="1">
    <source>
        <dbReference type="ARBA" id="ARBA00004479"/>
    </source>
</evidence>
<keyword evidence="6" id="KW-1133">Transmembrane helix</keyword>
<dbReference type="InterPro" id="IPR032675">
    <property type="entry name" value="LRR_dom_sf"/>
</dbReference>
<evidence type="ECO:0000256" key="4">
    <source>
        <dbReference type="ARBA" id="ARBA00022729"/>
    </source>
</evidence>
<dbReference type="SUPFAM" id="SSF52058">
    <property type="entry name" value="L domain-like"/>
    <property type="match status" value="1"/>
</dbReference>
<evidence type="ECO:0000256" key="8">
    <source>
        <dbReference type="ARBA" id="ARBA00023170"/>
    </source>
</evidence>
<reference evidence="11" key="1">
    <citation type="submission" date="2023-07" db="EMBL/GenBank/DDBJ databases">
        <title>draft genome sequence of fig (Ficus carica).</title>
        <authorList>
            <person name="Takahashi T."/>
            <person name="Nishimura K."/>
        </authorList>
    </citation>
    <scope>NUCLEOTIDE SEQUENCE</scope>
</reference>
<evidence type="ECO:0000313" key="12">
    <source>
        <dbReference type="Proteomes" id="UP001187192"/>
    </source>
</evidence>
<dbReference type="InterPro" id="IPR001611">
    <property type="entry name" value="Leu-rich_rpt"/>
</dbReference>
<dbReference type="Pfam" id="PF00560">
    <property type="entry name" value="LRR_1"/>
    <property type="match status" value="1"/>
</dbReference>
<evidence type="ECO:0000256" key="5">
    <source>
        <dbReference type="ARBA" id="ARBA00022737"/>
    </source>
</evidence>
<dbReference type="AlphaFoldDB" id="A0AA88DVA3"/>
<dbReference type="PANTHER" id="PTHR48063">
    <property type="entry name" value="LRR RECEPTOR-LIKE KINASE"/>
    <property type="match status" value="1"/>
</dbReference>
<keyword evidence="2" id="KW-0433">Leucine-rich repeat</keyword>
<keyword evidence="5" id="KW-0677">Repeat</keyword>
<accession>A0AA88DVA3</accession>
<evidence type="ECO:0000259" key="10">
    <source>
        <dbReference type="Pfam" id="PF08263"/>
    </source>
</evidence>
<keyword evidence="12" id="KW-1185">Reference proteome</keyword>
<sequence length="115" mass="12950">MRDSDNFFCIESEKQALLKFKQDLVDPSDRLSSWVARNKECCKWDGVVCDNKTGHVEELHLDNGSFKGKISPSLLEFEHLNHLDLSNNDFVGTQIPSFIGSLSSLKYLALVESGD</sequence>
<name>A0AA88DVA3_FICCA</name>
<evidence type="ECO:0000256" key="9">
    <source>
        <dbReference type="ARBA" id="ARBA00023180"/>
    </source>
</evidence>
<protein>
    <recommendedName>
        <fullName evidence="10">Leucine-rich repeat-containing N-terminal plant-type domain-containing protein</fullName>
    </recommendedName>
</protein>
<evidence type="ECO:0000256" key="6">
    <source>
        <dbReference type="ARBA" id="ARBA00022989"/>
    </source>
</evidence>
<dbReference type="InterPro" id="IPR046956">
    <property type="entry name" value="RLP23-like"/>
</dbReference>
<dbReference type="Proteomes" id="UP001187192">
    <property type="component" value="Unassembled WGS sequence"/>
</dbReference>
<evidence type="ECO:0000256" key="7">
    <source>
        <dbReference type="ARBA" id="ARBA00023136"/>
    </source>
</evidence>
<keyword evidence="9" id="KW-0325">Glycoprotein</keyword>
<dbReference type="InterPro" id="IPR013210">
    <property type="entry name" value="LRR_N_plant-typ"/>
</dbReference>
<dbReference type="Gene3D" id="3.80.10.10">
    <property type="entry name" value="Ribonuclease Inhibitor"/>
    <property type="match status" value="1"/>
</dbReference>
<gene>
    <name evidence="11" type="ORF">TIFTF001_031424</name>
</gene>
<keyword evidence="4" id="KW-0732">Signal</keyword>
<dbReference type="Pfam" id="PF08263">
    <property type="entry name" value="LRRNT_2"/>
    <property type="match status" value="1"/>
</dbReference>
<comment type="caution">
    <text evidence="11">The sequence shown here is derived from an EMBL/GenBank/DDBJ whole genome shotgun (WGS) entry which is preliminary data.</text>
</comment>
<evidence type="ECO:0000256" key="2">
    <source>
        <dbReference type="ARBA" id="ARBA00022614"/>
    </source>
</evidence>
<dbReference type="GO" id="GO:0016020">
    <property type="term" value="C:membrane"/>
    <property type="evidence" value="ECO:0007669"/>
    <property type="project" value="UniProtKB-SubCell"/>
</dbReference>
<organism evidence="11 12">
    <name type="scientific">Ficus carica</name>
    <name type="common">Common fig</name>
    <dbReference type="NCBI Taxonomy" id="3494"/>
    <lineage>
        <taxon>Eukaryota</taxon>
        <taxon>Viridiplantae</taxon>
        <taxon>Streptophyta</taxon>
        <taxon>Embryophyta</taxon>
        <taxon>Tracheophyta</taxon>
        <taxon>Spermatophyta</taxon>
        <taxon>Magnoliopsida</taxon>
        <taxon>eudicotyledons</taxon>
        <taxon>Gunneridae</taxon>
        <taxon>Pentapetalae</taxon>
        <taxon>rosids</taxon>
        <taxon>fabids</taxon>
        <taxon>Rosales</taxon>
        <taxon>Moraceae</taxon>
        <taxon>Ficeae</taxon>
        <taxon>Ficus</taxon>
    </lineage>
</organism>
<keyword evidence="7" id="KW-0472">Membrane</keyword>
<comment type="subcellular location">
    <subcellularLocation>
        <location evidence="1">Membrane</location>
        <topology evidence="1">Single-pass type I membrane protein</topology>
    </subcellularLocation>
</comment>
<dbReference type="EMBL" id="BTGU01000127">
    <property type="protein sequence ID" value="GMN62349.1"/>
    <property type="molecule type" value="Genomic_DNA"/>
</dbReference>
<feature type="domain" description="Leucine-rich repeat-containing N-terminal plant-type" evidence="10">
    <location>
        <begin position="11"/>
        <end position="50"/>
    </location>
</feature>
<proteinExistence type="predicted"/>
<dbReference type="PANTHER" id="PTHR48063:SF98">
    <property type="entry name" value="LRR RECEPTOR-LIKE SERINE_THREONINE-PROTEIN KINASE FLS2"/>
    <property type="match status" value="1"/>
</dbReference>
<keyword evidence="3" id="KW-0812">Transmembrane</keyword>
<evidence type="ECO:0000313" key="11">
    <source>
        <dbReference type="EMBL" id="GMN62349.1"/>
    </source>
</evidence>
<evidence type="ECO:0000256" key="3">
    <source>
        <dbReference type="ARBA" id="ARBA00022692"/>
    </source>
</evidence>
<keyword evidence="8" id="KW-0675">Receptor</keyword>